<feature type="region of interest" description="Disordered" evidence="5">
    <location>
        <begin position="61"/>
        <end position="97"/>
    </location>
</feature>
<keyword evidence="4" id="KW-0539">Nucleus</keyword>
<feature type="non-terminal residue" evidence="8">
    <location>
        <position position="97"/>
    </location>
</feature>
<evidence type="ECO:0000259" key="6">
    <source>
        <dbReference type="Pfam" id="PF12413"/>
    </source>
</evidence>
<evidence type="ECO:0000256" key="2">
    <source>
        <dbReference type="ARBA" id="ARBA00023125"/>
    </source>
</evidence>
<evidence type="ECO:0000256" key="1">
    <source>
        <dbReference type="ARBA" id="ARBA00007916"/>
    </source>
</evidence>
<gene>
    <name evidence="8" type="primary">DLX3</name>
</gene>
<dbReference type="OrthoDB" id="6159439at2759"/>
<evidence type="ECO:0000313" key="7">
    <source>
        <dbReference type="Proteomes" id="UP000189704"/>
    </source>
</evidence>
<feature type="region of interest" description="Disordered" evidence="5">
    <location>
        <begin position="1"/>
        <end position="44"/>
    </location>
</feature>
<keyword evidence="3 8" id="KW-0371">Homeobox</keyword>
<keyword evidence="2 8" id="KW-0238">DNA-binding</keyword>
<evidence type="ECO:0000313" key="8">
    <source>
        <dbReference type="RefSeq" id="XP_021566394.1"/>
    </source>
</evidence>
<protein>
    <submittedName>
        <fullName evidence="8">Homeobox protein DLX-3</fullName>
    </submittedName>
</protein>
<dbReference type="GO" id="GO:0003677">
    <property type="term" value="F:DNA binding"/>
    <property type="evidence" value="ECO:0007669"/>
    <property type="project" value="UniProtKB-KW"/>
</dbReference>
<comment type="similarity">
    <text evidence="1">Belongs to the distal-less homeobox family.</text>
</comment>
<dbReference type="InterPro" id="IPR022135">
    <property type="entry name" value="Distal-less_N"/>
</dbReference>
<accession>A0A3Q0DPZ0</accession>
<evidence type="ECO:0000256" key="3">
    <source>
        <dbReference type="ARBA" id="ARBA00023155"/>
    </source>
</evidence>
<keyword evidence="7" id="KW-1185">Reference proteome</keyword>
<dbReference type="CTD" id="1747"/>
<dbReference type="KEGG" id="csyr:110595364"/>
<reference evidence="8" key="1">
    <citation type="submission" date="2025-08" db="UniProtKB">
        <authorList>
            <consortium name="RefSeq"/>
        </authorList>
    </citation>
    <scope>IDENTIFICATION</scope>
</reference>
<proteinExistence type="inferred from homology"/>
<dbReference type="Pfam" id="PF12413">
    <property type="entry name" value="DLL_N"/>
    <property type="match status" value="1"/>
</dbReference>
<name>A0A3Q0DPZ0_CARSF</name>
<organism evidence="7 8">
    <name type="scientific">Carlito syrichta</name>
    <name type="common">Philippine tarsier</name>
    <name type="synonym">Tarsius syrichta</name>
    <dbReference type="NCBI Taxonomy" id="1868482"/>
    <lineage>
        <taxon>Eukaryota</taxon>
        <taxon>Metazoa</taxon>
        <taxon>Chordata</taxon>
        <taxon>Craniata</taxon>
        <taxon>Vertebrata</taxon>
        <taxon>Euteleostomi</taxon>
        <taxon>Mammalia</taxon>
        <taxon>Eutheria</taxon>
        <taxon>Euarchontoglires</taxon>
        <taxon>Primates</taxon>
        <taxon>Haplorrhini</taxon>
        <taxon>Tarsiiformes</taxon>
        <taxon>Tarsiidae</taxon>
        <taxon>Carlito</taxon>
    </lineage>
</organism>
<evidence type="ECO:0000256" key="4">
    <source>
        <dbReference type="ARBA" id="ARBA00023242"/>
    </source>
</evidence>
<feature type="domain" description="Distal-less-like homeobox protein N-terminal" evidence="6">
    <location>
        <begin position="22"/>
        <end position="95"/>
    </location>
</feature>
<dbReference type="RefSeq" id="XP_021566394.1">
    <property type="nucleotide sequence ID" value="XM_021710719.1"/>
</dbReference>
<sequence length="97" mass="10607">HRKLSSILTDIPSSLGCHAGSKDSPTLPEASVTDPGHYSAPQHDCYSSQPWDTYRNQFGRNGLAGTGVYSPKSQYTHGASYRQDGAYREQPRPAQDP</sequence>
<dbReference type="Proteomes" id="UP000189704">
    <property type="component" value="Unplaced"/>
</dbReference>
<feature type="non-terminal residue" evidence="8">
    <location>
        <position position="1"/>
    </location>
</feature>
<dbReference type="AlphaFoldDB" id="A0A3Q0DPZ0"/>
<dbReference type="GeneID" id="110595364"/>
<feature type="compositionally biased region" description="Polar residues" evidence="5">
    <location>
        <begin position="1"/>
        <end position="12"/>
    </location>
</feature>
<evidence type="ECO:0000256" key="5">
    <source>
        <dbReference type="SAM" id="MobiDB-lite"/>
    </source>
</evidence>